<evidence type="ECO:0000256" key="2">
    <source>
        <dbReference type="ARBA" id="ARBA00022691"/>
    </source>
</evidence>
<dbReference type="GO" id="GO:0046872">
    <property type="term" value="F:metal ion binding"/>
    <property type="evidence" value="ECO:0007669"/>
    <property type="project" value="UniProtKB-KW"/>
</dbReference>
<evidence type="ECO:0000256" key="1">
    <source>
        <dbReference type="ARBA" id="ARBA00001966"/>
    </source>
</evidence>
<evidence type="ECO:0000259" key="6">
    <source>
        <dbReference type="Pfam" id="PF04055"/>
    </source>
</evidence>
<keyword evidence="5" id="KW-0411">Iron-sulfur</keyword>
<dbReference type="Pfam" id="PF04055">
    <property type="entry name" value="Radical_SAM"/>
    <property type="match status" value="1"/>
</dbReference>
<dbReference type="Gene3D" id="3.20.20.70">
    <property type="entry name" value="Aldolase class I"/>
    <property type="match status" value="1"/>
</dbReference>
<dbReference type="InterPro" id="IPR013785">
    <property type="entry name" value="Aldolase_TIM"/>
</dbReference>
<dbReference type="PANTHER" id="PTHR11228">
    <property type="entry name" value="RADICAL SAM DOMAIN PROTEIN"/>
    <property type="match status" value="1"/>
</dbReference>
<sequence>MNQPRQIAFGYSTRCNIKCAHCVAADGSPGIDKMDFNRAKETIEEMARAHVTGISFTAGEPLIFSDDICGLIQVCGQNRIYSRVVTNGFWANTADQADKMLSKLKQSGLSQLRISTSRWHQENVNSSNIVYAAAACAKHGLDYFVSFVTDFSDTDDAVEQFLQDNKLRYFPEPVIYFGRAQSFERKRIFTDFYPNLCYMNAYISPNQDMYACCDAGNRFSETGFLYLGNLEKESADELFIKKEQHRLYNMIRTTGLTRMASYLGYKASEIVRYRKCELCEMLFNSKKNLEKLEHGMDNLMNIS</sequence>
<dbReference type="InterPro" id="IPR007197">
    <property type="entry name" value="rSAM"/>
</dbReference>
<accession>E1YCF3</accession>
<evidence type="ECO:0000256" key="4">
    <source>
        <dbReference type="ARBA" id="ARBA00023004"/>
    </source>
</evidence>
<evidence type="ECO:0000256" key="5">
    <source>
        <dbReference type="ARBA" id="ARBA00023014"/>
    </source>
</evidence>
<dbReference type="EMBL" id="FR695868">
    <property type="protein sequence ID" value="CBX28247.1"/>
    <property type="molecule type" value="Genomic_DNA"/>
</dbReference>
<reference evidence="7" key="1">
    <citation type="journal article" date="2011" name="Environ. Microbiol.">
        <title>Genomic insights into the metabolic potential of the polycyclic aromatic hydrocarbon degrading sulfate-reducing Deltaproteobacterium N47.</title>
        <authorList>
            <person name="Bergmann F."/>
            <person name="Selesi D."/>
            <person name="Weinmaier T."/>
            <person name="Tischler P."/>
            <person name="Rattei T."/>
            <person name="Meckenstock R.U."/>
        </authorList>
    </citation>
    <scope>NUCLEOTIDE SEQUENCE</scope>
</reference>
<proteinExistence type="predicted"/>
<dbReference type="InterPro" id="IPR050377">
    <property type="entry name" value="Radical_SAM_PqqE_MftC-like"/>
</dbReference>
<keyword evidence="3" id="KW-0479">Metal-binding</keyword>
<protein>
    <recommendedName>
        <fullName evidence="6">Radical SAM core domain-containing protein</fullName>
    </recommendedName>
</protein>
<dbReference type="InterPro" id="IPR058240">
    <property type="entry name" value="rSAM_sf"/>
</dbReference>
<dbReference type="CDD" id="cd01335">
    <property type="entry name" value="Radical_SAM"/>
    <property type="match status" value="1"/>
</dbReference>
<keyword evidence="4" id="KW-0408">Iron</keyword>
<gene>
    <name evidence="7" type="ORF">N47_G35710</name>
</gene>
<organism evidence="7">
    <name type="scientific">uncultured Desulfobacterium sp</name>
    <dbReference type="NCBI Taxonomy" id="201089"/>
    <lineage>
        <taxon>Bacteria</taxon>
        <taxon>Pseudomonadati</taxon>
        <taxon>Thermodesulfobacteriota</taxon>
        <taxon>Desulfobacteria</taxon>
        <taxon>Desulfobacterales</taxon>
        <taxon>Desulfobacteriaceae</taxon>
        <taxon>Desulfobacterium</taxon>
        <taxon>environmental samples</taxon>
    </lineage>
</organism>
<dbReference type="GO" id="GO:0003824">
    <property type="term" value="F:catalytic activity"/>
    <property type="evidence" value="ECO:0007669"/>
    <property type="project" value="InterPro"/>
</dbReference>
<dbReference type="GO" id="GO:0051536">
    <property type="term" value="F:iron-sulfur cluster binding"/>
    <property type="evidence" value="ECO:0007669"/>
    <property type="project" value="UniProtKB-KW"/>
</dbReference>
<dbReference type="SUPFAM" id="SSF102114">
    <property type="entry name" value="Radical SAM enzymes"/>
    <property type="match status" value="1"/>
</dbReference>
<dbReference type="AlphaFoldDB" id="E1YCF3"/>
<dbReference type="SFLD" id="SFLDS00029">
    <property type="entry name" value="Radical_SAM"/>
    <property type="match status" value="1"/>
</dbReference>
<evidence type="ECO:0000256" key="3">
    <source>
        <dbReference type="ARBA" id="ARBA00022723"/>
    </source>
</evidence>
<feature type="domain" description="Radical SAM core" evidence="6">
    <location>
        <begin position="12"/>
        <end position="121"/>
    </location>
</feature>
<evidence type="ECO:0000313" key="7">
    <source>
        <dbReference type="EMBL" id="CBX28247.1"/>
    </source>
</evidence>
<keyword evidence="2" id="KW-0949">S-adenosyl-L-methionine</keyword>
<comment type="cofactor">
    <cofactor evidence="1">
        <name>[4Fe-4S] cluster</name>
        <dbReference type="ChEBI" id="CHEBI:49883"/>
    </cofactor>
</comment>
<dbReference type="PANTHER" id="PTHR11228:SF34">
    <property type="entry name" value="TUNGSTEN-CONTAINING ALDEHYDE FERREDOXIN OXIDOREDUCTASE COFACTOR MODIFYING PROTEIN"/>
    <property type="match status" value="1"/>
</dbReference>
<name>E1YCF3_9BACT</name>